<dbReference type="RefSeq" id="WP_278017090.1">
    <property type="nucleotide sequence ID" value="NZ_CP121106.1"/>
</dbReference>
<dbReference type="Proteomes" id="UP001215827">
    <property type="component" value="Chromosome"/>
</dbReference>
<organism evidence="1 2">
    <name type="scientific">Altererythrobacter arenosus</name>
    <dbReference type="NCBI Taxonomy" id="3032592"/>
    <lineage>
        <taxon>Bacteria</taxon>
        <taxon>Pseudomonadati</taxon>
        <taxon>Pseudomonadota</taxon>
        <taxon>Alphaproteobacteria</taxon>
        <taxon>Sphingomonadales</taxon>
        <taxon>Erythrobacteraceae</taxon>
        <taxon>Altererythrobacter</taxon>
    </lineage>
</organism>
<name>A0ABY8FVY7_9SPHN</name>
<evidence type="ECO:0000313" key="1">
    <source>
        <dbReference type="EMBL" id="WFL78400.1"/>
    </source>
</evidence>
<evidence type="ECO:0000313" key="2">
    <source>
        <dbReference type="Proteomes" id="UP001215827"/>
    </source>
</evidence>
<dbReference type="Pfam" id="PF11249">
    <property type="entry name" value="DUF3047"/>
    <property type="match status" value="1"/>
</dbReference>
<accession>A0ABY8FVY7</accession>
<dbReference type="EMBL" id="CP121106">
    <property type="protein sequence ID" value="WFL78400.1"/>
    <property type="molecule type" value="Genomic_DNA"/>
</dbReference>
<keyword evidence="2" id="KW-1185">Reference proteome</keyword>
<protein>
    <submittedName>
        <fullName evidence="1">DUF3047 domain-containing protein</fullName>
    </submittedName>
</protein>
<proteinExistence type="predicted"/>
<sequence length="334" mass="37263">MPETKRSILRRAGTFLRFVQQQRARLPQLAAGLPAPDPAGPLLIDGSESDWTPCGLSVARGDRFQISARGHGWLAKGLGLVFEPQAALFVRIGGVGPVRRIAAADWVFEAWTNGEVEILSKGLSEFADRNGTLLPGKRPAMRPGFSVRTARTEAQCDGTGVPADWNYLWRIGEAQVFTGERDDVEVSLDASVGILQRDVDIPLTGNTLLEWDWLVESLPSALPEDLAFTHDYLSIAVEFENGRDLTYMWSAGLDEGHIFRCPLDWWCDWETHWVLRSGPTGLGQWHNEKRLIAADYREALGEPVPARVVRVWLIANSVFQRQSAHARFRNIRVA</sequence>
<reference evidence="1 2" key="1">
    <citation type="submission" date="2023-03" db="EMBL/GenBank/DDBJ databases">
        <title>Altererythrobacter sp. CAU 1644 isolated from sand.</title>
        <authorList>
            <person name="Kim W."/>
        </authorList>
    </citation>
    <scope>NUCLEOTIDE SEQUENCE [LARGE SCALE GENOMIC DNA]</scope>
    <source>
        <strain evidence="1 2">CAU 1644</strain>
    </source>
</reference>
<gene>
    <name evidence="1" type="ORF">P7228_04870</name>
</gene>
<dbReference type="InterPro" id="IPR021409">
    <property type="entry name" value="DUF3047"/>
</dbReference>